<sequence>MRILCWHVHGSWSTAFVQGPHTYVVPVTPPRDADGRGRAQTFRWPSNALEMSPDELRDEDFDAIVLQRERELELCEKWLGRRPGRDVPAVYVEHDTPRGAVPDVRHPLADRTDVPIVHVTHFNALMWDNGRAPVRVVEHGIPDPGHRYTGRLDRVGVVINEPVRRWRVAGTDLLPRLSAGAPTDVFGMHVTDLPATLGPGAGDRLSVHEDLPQSRMHAELAQRRLYLHPFRWTSLGLSLIEAMQLGLPVVALGATAAFEAIPQGTGIVSTRIDVLAAAVRDLLHDPARAREIGAAGRTAALQRHGLQRFLREWDSLLQEVTT</sequence>
<protein>
    <submittedName>
        <fullName evidence="3">Glycosyltransferase family 4 protein</fullName>
    </submittedName>
</protein>
<dbReference type="Proteomes" id="UP000820669">
    <property type="component" value="Unassembled WGS sequence"/>
</dbReference>
<keyword evidence="4" id="KW-1185">Reference proteome</keyword>
<dbReference type="Gene3D" id="3.40.50.2000">
    <property type="entry name" value="Glycogen Phosphorylase B"/>
    <property type="match status" value="1"/>
</dbReference>
<comment type="caution">
    <text evidence="3">The sequence shown here is derived from an EMBL/GenBank/DDBJ whole genome shotgun (WGS) entry which is preliminary data.</text>
</comment>
<proteinExistence type="predicted"/>
<evidence type="ECO:0000313" key="3">
    <source>
        <dbReference type="EMBL" id="NMH98375.1"/>
    </source>
</evidence>
<dbReference type="EMBL" id="JAAXLA010000022">
    <property type="protein sequence ID" value="NMH98375.1"/>
    <property type="molecule type" value="Genomic_DNA"/>
</dbReference>
<evidence type="ECO:0000256" key="1">
    <source>
        <dbReference type="ARBA" id="ARBA00022679"/>
    </source>
</evidence>
<organism evidence="3 4">
    <name type="scientific">Pseudonocardia acidicola</name>
    <dbReference type="NCBI Taxonomy" id="2724939"/>
    <lineage>
        <taxon>Bacteria</taxon>
        <taxon>Bacillati</taxon>
        <taxon>Actinomycetota</taxon>
        <taxon>Actinomycetes</taxon>
        <taxon>Pseudonocardiales</taxon>
        <taxon>Pseudonocardiaceae</taxon>
        <taxon>Pseudonocardia</taxon>
    </lineage>
</organism>
<dbReference type="RefSeq" id="WP_169381826.1">
    <property type="nucleotide sequence ID" value="NZ_JAAXLA010000022.1"/>
</dbReference>
<dbReference type="Pfam" id="PF00534">
    <property type="entry name" value="Glycos_transf_1"/>
    <property type="match status" value="1"/>
</dbReference>
<evidence type="ECO:0000313" key="4">
    <source>
        <dbReference type="Proteomes" id="UP000820669"/>
    </source>
</evidence>
<keyword evidence="1" id="KW-0808">Transferase</keyword>
<dbReference type="PANTHER" id="PTHR12526:SF627">
    <property type="entry name" value="D-RHAMNOSYLTRANSFERASE WBPZ"/>
    <property type="match status" value="1"/>
</dbReference>
<evidence type="ECO:0000259" key="2">
    <source>
        <dbReference type="Pfam" id="PF00534"/>
    </source>
</evidence>
<feature type="domain" description="Glycosyl transferase family 1" evidence="2">
    <location>
        <begin position="201"/>
        <end position="297"/>
    </location>
</feature>
<reference evidence="3 4" key="1">
    <citation type="submission" date="2020-04" db="EMBL/GenBank/DDBJ databases">
        <authorList>
            <person name="Klaysubun C."/>
            <person name="Duangmal K."/>
            <person name="Lipun K."/>
        </authorList>
    </citation>
    <scope>NUCLEOTIDE SEQUENCE [LARGE SCALE GENOMIC DNA]</scope>
    <source>
        <strain evidence="3 4">K10HN5</strain>
    </source>
</reference>
<dbReference type="CDD" id="cd03801">
    <property type="entry name" value="GT4_PimA-like"/>
    <property type="match status" value="1"/>
</dbReference>
<gene>
    <name evidence="3" type="ORF">HF526_13810</name>
</gene>
<name>A0ABX1S9Y7_9PSEU</name>
<dbReference type="SUPFAM" id="SSF53756">
    <property type="entry name" value="UDP-Glycosyltransferase/glycogen phosphorylase"/>
    <property type="match status" value="1"/>
</dbReference>
<dbReference type="InterPro" id="IPR001296">
    <property type="entry name" value="Glyco_trans_1"/>
</dbReference>
<accession>A0ABX1S9Y7</accession>
<dbReference type="PANTHER" id="PTHR12526">
    <property type="entry name" value="GLYCOSYLTRANSFERASE"/>
    <property type="match status" value="1"/>
</dbReference>